<dbReference type="Proteomes" id="UP001501138">
    <property type="component" value="Unassembled WGS sequence"/>
</dbReference>
<organism evidence="4 5">
    <name type="scientific">Isoptericola hypogeus</name>
    <dbReference type="NCBI Taxonomy" id="300179"/>
    <lineage>
        <taxon>Bacteria</taxon>
        <taxon>Bacillati</taxon>
        <taxon>Actinomycetota</taxon>
        <taxon>Actinomycetes</taxon>
        <taxon>Micrococcales</taxon>
        <taxon>Promicromonosporaceae</taxon>
        <taxon>Isoptericola</taxon>
    </lineage>
</organism>
<dbReference type="PANTHER" id="PTHR43353:SF3">
    <property type="entry name" value="ALDEHYDE DEHYDROGENASE-RELATED"/>
    <property type="match status" value="1"/>
</dbReference>
<name>A0ABP4VKX1_9MICO</name>
<keyword evidence="5" id="KW-1185">Reference proteome</keyword>
<evidence type="ECO:0000313" key="5">
    <source>
        <dbReference type="Proteomes" id="UP001501138"/>
    </source>
</evidence>
<evidence type="ECO:0000256" key="1">
    <source>
        <dbReference type="ARBA" id="ARBA00023002"/>
    </source>
</evidence>
<dbReference type="RefSeq" id="WP_344248575.1">
    <property type="nucleotide sequence ID" value="NZ_BAAAPM010000004.1"/>
</dbReference>
<dbReference type="Gene3D" id="3.40.605.10">
    <property type="entry name" value="Aldehyde Dehydrogenase, Chain A, domain 1"/>
    <property type="match status" value="1"/>
</dbReference>
<dbReference type="Pfam" id="PF00171">
    <property type="entry name" value="Aldedh"/>
    <property type="match status" value="1"/>
</dbReference>
<dbReference type="InterPro" id="IPR016163">
    <property type="entry name" value="Ald_DH_C"/>
</dbReference>
<sequence length="502" mass="50924">MTHTPTVAATGLSTAPAGVEAVARAAAAAAPVLADLPPGVRADALRAAAEALGAHEDELVALAAAETRLGEARLRGELKRTRVQLRLFARTVESGAYLDVRLDAADPGFVLGPRPDLRRTLWPVGPVLVFAASNFPFAFSVPGGDTAAALAAGCPVVVKAHPGHPELSRRVADLVGGALADAGLPDGTFALVEGDDAGRALLVHPAVRAAAFTGSTRVGRLLADAAAARPDPIPFYGELGSVNPVLVTPAALADRGYDIARGWVGSVGGSAGQLCTKPGFLLVPEGHGLGPIVADAAAAVPEHALLNARVGAGYVERRAAVLGTGGVRVLAEGTARTGEDGVVRTTPTLVETDLATLRAHRDTVLSETFGPFAVLVTYPEGTDLAAVVAELFPGELTATVHRGPDEAAQIAGLLAALGRHAGRVLVDGWPTGVAVTPAMQHGGPWPATTSDATSVGTAAIGRFLRGVTFQDAPQDALPAPLQDGNPWGVPQARSAVGESASW</sequence>
<dbReference type="InterPro" id="IPR016161">
    <property type="entry name" value="Ald_DH/histidinol_DH"/>
</dbReference>
<proteinExistence type="predicted"/>
<accession>A0ABP4VKX1</accession>
<comment type="caution">
    <text evidence="4">The sequence shown here is derived from an EMBL/GenBank/DDBJ whole genome shotgun (WGS) entry which is preliminary data.</text>
</comment>
<protein>
    <submittedName>
        <fullName evidence="4">Aldehyde dehydrogenase (NADP(+))</fullName>
    </submittedName>
</protein>
<feature type="domain" description="Aldehyde dehydrogenase" evidence="3">
    <location>
        <begin position="14"/>
        <end position="380"/>
    </location>
</feature>
<dbReference type="InterPro" id="IPR016162">
    <property type="entry name" value="Ald_DH_N"/>
</dbReference>
<feature type="region of interest" description="Disordered" evidence="2">
    <location>
        <begin position="474"/>
        <end position="502"/>
    </location>
</feature>
<reference evidence="5" key="1">
    <citation type="journal article" date="2019" name="Int. J. Syst. Evol. Microbiol.">
        <title>The Global Catalogue of Microorganisms (GCM) 10K type strain sequencing project: providing services to taxonomists for standard genome sequencing and annotation.</title>
        <authorList>
            <consortium name="The Broad Institute Genomics Platform"/>
            <consortium name="The Broad Institute Genome Sequencing Center for Infectious Disease"/>
            <person name="Wu L."/>
            <person name="Ma J."/>
        </authorList>
    </citation>
    <scope>NUCLEOTIDE SEQUENCE [LARGE SCALE GENOMIC DNA]</scope>
    <source>
        <strain evidence="5">JCM 15589</strain>
    </source>
</reference>
<evidence type="ECO:0000259" key="3">
    <source>
        <dbReference type="Pfam" id="PF00171"/>
    </source>
</evidence>
<evidence type="ECO:0000313" key="4">
    <source>
        <dbReference type="EMBL" id="GAA1726552.1"/>
    </source>
</evidence>
<keyword evidence="1" id="KW-0560">Oxidoreductase</keyword>
<dbReference type="PANTHER" id="PTHR43353">
    <property type="entry name" value="SUCCINATE-SEMIALDEHYDE DEHYDROGENASE, MITOCHONDRIAL"/>
    <property type="match status" value="1"/>
</dbReference>
<dbReference type="Gene3D" id="3.40.309.10">
    <property type="entry name" value="Aldehyde Dehydrogenase, Chain A, domain 2"/>
    <property type="match status" value="1"/>
</dbReference>
<dbReference type="InterPro" id="IPR050740">
    <property type="entry name" value="Aldehyde_DH_Superfamily"/>
</dbReference>
<evidence type="ECO:0000256" key="2">
    <source>
        <dbReference type="SAM" id="MobiDB-lite"/>
    </source>
</evidence>
<dbReference type="InterPro" id="IPR015590">
    <property type="entry name" value="Aldehyde_DH_dom"/>
</dbReference>
<dbReference type="EMBL" id="BAAAPM010000004">
    <property type="protein sequence ID" value="GAA1726552.1"/>
    <property type="molecule type" value="Genomic_DNA"/>
</dbReference>
<gene>
    <name evidence="4" type="ORF">GCM10009809_22850</name>
</gene>
<dbReference type="SUPFAM" id="SSF53720">
    <property type="entry name" value="ALDH-like"/>
    <property type="match status" value="1"/>
</dbReference>